<gene>
    <name evidence="1" type="ORF">PanWU01x14_039460</name>
</gene>
<evidence type="ECO:0000313" key="1">
    <source>
        <dbReference type="EMBL" id="PON75686.1"/>
    </source>
</evidence>
<sequence length="189" mass="21709">MGSIFDCASRDCHLCYGGLESITHLFLLCPGVKVIWFASKWNLRVDEVPKTNGLDLVRWIFDPPHILVLEKELRQEFQCFASVLIDKVWQARNVSIHEGKYFNPYQALNVINRAFLEFSNLGTREILRHDNNHKATSTRWLCPTTRTHRVFVDAVYKNGRSAAGVVAWDHVLAHTASLAVVPPWIPLWK</sequence>
<proteinExistence type="predicted"/>
<organism evidence="1 2">
    <name type="scientific">Parasponia andersonii</name>
    <name type="common">Sponia andersonii</name>
    <dbReference type="NCBI Taxonomy" id="3476"/>
    <lineage>
        <taxon>Eukaryota</taxon>
        <taxon>Viridiplantae</taxon>
        <taxon>Streptophyta</taxon>
        <taxon>Embryophyta</taxon>
        <taxon>Tracheophyta</taxon>
        <taxon>Spermatophyta</taxon>
        <taxon>Magnoliopsida</taxon>
        <taxon>eudicotyledons</taxon>
        <taxon>Gunneridae</taxon>
        <taxon>Pentapetalae</taxon>
        <taxon>rosids</taxon>
        <taxon>fabids</taxon>
        <taxon>Rosales</taxon>
        <taxon>Cannabaceae</taxon>
        <taxon>Parasponia</taxon>
    </lineage>
</organism>
<accession>A0A2P5DQX8</accession>
<evidence type="ECO:0008006" key="3">
    <source>
        <dbReference type="Google" id="ProtNLM"/>
    </source>
</evidence>
<dbReference type="EMBL" id="JXTB01000022">
    <property type="protein sequence ID" value="PON75686.1"/>
    <property type="molecule type" value="Genomic_DNA"/>
</dbReference>
<reference evidence="2" key="1">
    <citation type="submission" date="2016-06" db="EMBL/GenBank/DDBJ databases">
        <title>Parallel loss of symbiosis genes in relatives of nitrogen-fixing non-legume Parasponia.</title>
        <authorList>
            <person name="Van Velzen R."/>
            <person name="Holmer R."/>
            <person name="Bu F."/>
            <person name="Rutten L."/>
            <person name="Van Zeijl A."/>
            <person name="Liu W."/>
            <person name="Santuari L."/>
            <person name="Cao Q."/>
            <person name="Sharma T."/>
            <person name="Shen D."/>
            <person name="Roswanjaya Y."/>
            <person name="Wardhani T."/>
            <person name="Kalhor M.S."/>
            <person name="Jansen J."/>
            <person name="Van den Hoogen J."/>
            <person name="Gungor B."/>
            <person name="Hartog M."/>
            <person name="Hontelez J."/>
            <person name="Verver J."/>
            <person name="Yang W.-C."/>
            <person name="Schijlen E."/>
            <person name="Repin R."/>
            <person name="Schilthuizen M."/>
            <person name="Schranz E."/>
            <person name="Heidstra R."/>
            <person name="Miyata K."/>
            <person name="Fedorova E."/>
            <person name="Kohlen W."/>
            <person name="Bisseling T."/>
            <person name="Smit S."/>
            <person name="Geurts R."/>
        </authorList>
    </citation>
    <scope>NUCLEOTIDE SEQUENCE [LARGE SCALE GENOMIC DNA]</scope>
    <source>
        <strain evidence="2">cv. WU1-14</strain>
    </source>
</reference>
<keyword evidence="2" id="KW-1185">Reference proteome</keyword>
<comment type="caution">
    <text evidence="1">The sequence shown here is derived from an EMBL/GenBank/DDBJ whole genome shotgun (WGS) entry which is preliminary data.</text>
</comment>
<protein>
    <recommendedName>
        <fullName evidence="3">Reverse transcriptase zinc-binding domain-containing protein</fullName>
    </recommendedName>
</protein>
<evidence type="ECO:0000313" key="2">
    <source>
        <dbReference type="Proteomes" id="UP000237105"/>
    </source>
</evidence>
<dbReference type="AlphaFoldDB" id="A0A2P5DQX8"/>
<dbReference type="OrthoDB" id="1166575at2759"/>
<name>A0A2P5DQX8_PARAD</name>
<dbReference type="Proteomes" id="UP000237105">
    <property type="component" value="Unassembled WGS sequence"/>
</dbReference>